<feature type="compositionally biased region" description="Polar residues" evidence="6">
    <location>
        <begin position="1"/>
        <end position="14"/>
    </location>
</feature>
<dbReference type="SMART" id="SM00925">
    <property type="entry name" value="MltA"/>
    <property type="match status" value="1"/>
</dbReference>
<evidence type="ECO:0000313" key="11">
    <source>
        <dbReference type="Proteomes" id="UP000185680"/>
    </source>
</evidence>
<keyword evidence="3" id="KW-0456">Lyase</keyword>
<dbReference type="InterPro" id="IPR010611">
    <property type="entry name" value="3D_dom"/>
</dbReference>
<reference evidence="9 10" key="1">
    <citation type="submission" date="2016-02" db="EMBL/GenBank/DDBJ databases">
        <title>Draft genome sequence of Hydrogenophaga sp. LPB0072.</title>
        <authorList>
            <person name="Shin S.-K."/>
            <person name="Yi H."/>
        </authorList>
    </citation>
    <scope>NUCLEOTIDE SEQUENCE [LARGE SCALE GENOMIC DNA]</scope>
    <source>
        <strain evidence="9 10">LPB0072</strain>
    </source>
</reference>
<dbReference type="Gene3D" id="2.40.40.10">
    <property type="entry name" value="RlpA-like domain"/>
    <property type="match status" value="2"/>
</dbReference>
<sequence>MVHHTINSNRNKAPSASRNNSSMNRSGWSKGRWALVSVIVGSLVACASGPEPDAPIDGGPQTDTSPLPPAIARNGSRWTPVRWAELPGWGADSLHEAWNAWVLGCERPAAGQERLCAEARPLAIASAAEQLAWVQRRFQPYRVDEPDGTRPSGLLTGYYEPILNASRLPTATHRTPLYGPPAGLRNGQNWYTRKDIDTRADVQAQLRGRELAWLANPIDALVLQIQGSGRLNITEPDGRQRQVRLAFAGHNGHTYQSVGRWLLDQRAIRDASWEGIRDWAARNPSRLNEMLWANPRTVFFREEALTDFSAQLGPRGAQGVPLTPGRSIAVDPKSIPYGTPVWLATQGSALNAQRLVMAQDTGGAIVGAVRADLFTGWGSWTDPAYLEASTLKQPLQLWVLWPRSGR</sequence>
<dbReference type="OrthoDB" id="9783686at2"/>
<evidence type="ECO:0000313" key="9">
    <source>
        <dbReference type="EMBL" id="OAD39418.1"/>
    </source>
</evidence>
<dbReference type="SUPFAM" id="SSF50685">
    <property type="entry name" value="Barwin-like endoglucanases"/>
    <property type="match status" value="1"/>
</dbReference>
<dbReference type="PIRSF" id="PIRSF019422">
    <property type="entry name" value="MltA"/>
    <property type="match status" value="1"/>
</dbReference>
<dbReference type="Pfam" id="PF06725">
    <property type="entry name" value="3D"/>
    <property type="match status" value="1"/>
</dbReference>
<dbReference type="EMBL" id="LVWD01000043">
    <property type="protein sequence ID" value="OAD39418.1"/>
    <property type="molecule type" value="Genomic_DNA"/>
</dbReference>
<reference evidence="8 11" key="2">
    <citation type="submission" date="2016-10" db="EMBL/GenBank/DDBJ databases">
        <title>Hydorgenophaga sp. LPB0072 isolated from gastropod.</title>
        <authorList>
            <person name="Kim E."/>
            <person name="Yi H."/>
        </authorList>
    </citation>
    <scope>NUCLEOTIDE SEQUENCE [LARGE SCALE GENOMIC DNA]</scope>
    <source>
        <strain evidence="8 11">LPB0072</strain>
    </source>
</reference>
<dbReference type="AlphaFoldDB" id="A0A167GGE5"/>
<evidence type="ECO:0000256" key="1">
    <source>
        <dbReference type="ARBA" id="ARBA00001420"/>
    </source>
</evidence>
<evidence type="ECO:0000256" key="2">
    <source>
        <dbReference type="ARBA" id="ARBA00012587"/>
    </source>
</evidence>
<organism evidence="8 11">
    <name type="scientific">Hydrogenophaga crassostreae</name>
    <dbReference type="NCBI Taxonomy" id="1763535"/>
    <lineage>
        <taxon>Bacteria</taxon>
        <taxon>Pseudomonadati</taxon>
        <taxon>Pseudomonadota</taxon>
        <taxon>Betaproteobacteria</taxon>
        <taxon>Burkholderiales</taxon>
        <taxon>Comamonadaceae</taxon>
        <taxon>Hydrogenophaga</taxon>
    </lineage>
</organism>
<dbReference type="RefSeq" id="WP_066096958.1">
    <property type="nucleotide sequence ID" value="NZ_CP017476.1"/>
</dbReference>
<dbReference type="PANTHER" id="PTHR30124">
    <property type="entry name" value="MEMBRANE-BOUND LYTIC MUREIN TRANSGLYCOSYLASE A"/>
    <property type="match status" value="1"/>
</dbReference>
<keyword evidence="10" id="KW-1185">Reference proteome</keyword>
<dbReference type="PANTHER" id="PTHR30124:SF0">
    <property type="entry name" value="MEMBRANE-BOUND LYTIC MUREIN TRANSGLYCOSYLASE A"/>
    <property type="match status" value="1"/>
</dbReference>
<dbReference type="GO" id="GO:0019867">
    <property type="term" value="C:outer membrane"/>
    <property type="evidence" value="ECO:0007669"/>
    <property type="project" value="InterPro"/>
</dbReference>
<keyword evidence="4" id="KW-0961">Cell wall biogenesis/degradation</keyword>
<evidence type="ECO:0000313" key="10">
    <source>
        <dbReference type="Proteomes" id="UP000185657"/>
    </source>
</evidence>
<name>A0A167GGE5_9BURK</name>
<evidence type="ECO:0000256" key="4">
    <source>
        <dbReference type="ARBA" id="ARBA00023316"/>
    </source>
</evidence>
<dbReference type="Gene3D" id="2.40.240.50">
    <property type="entry name" value="Barwin-like endoglucanases"/>
    <property type="match status" value="1"/>
</dbReference>
<dbReference type="GO" id="GO:0009253">
    <property type="term" value="P:peptidoglycan catabolic process"/>
    <property type="evidence" value="ECO:0007669"/>
    <property type="project" value="TreeGrafter"/>
</dbReference>
<evidence type="ECO:0000256" key="3">
    <source>
        <dbReference type="ARBA" id="ARBA00023239"/>
    </source>
</evidence>
<dbReference type="GO" id="GO:0071555">
    <property type="term" value="P:cell wall organization"/>
    <property type="evidence" value="ECO:0007669"/>
    <property type="project" value="UniProtKB-KW"/>
</dbReference>
<evidence type="ECO:0000259" key="7">
    <source>
        <dbReference type="SMART" id="SM00925"/>
    </source>
</evidence>
<comment type="catalytic activity">
    <reaction evidence="1">
        <text>Exolytic cleavage of the (1-&gt;4)-beta-glycosidic linkage between N-acetylmuramic acid (MurNAc) and N-acetylglucosamine (GlcNAc) residues in peptidoglycan, from either the reducing or the non-reducing ends of the peptidoglycan chains, with concomitant formation of a 1,6-anhydrobond in the MurNAc residue.</text>
        <dbReference type="EC" id="4.2.2.n1"/>
    </reaction>
</comment>
<evidence type="ECO:0000313" key="8">
    <source>
        <dbReference type="EMBL" id="AOW15930.1"/>
    </source>
</evidence>
<gene>
    <name evidence="8" type="ORF">LPB072_22375</name>
    <name evidence="9" type="ORF">LPB72_21760</name>
</gene>
<dbReference type="Proteomes" id="UP000185680">
    <property type="component" value="Chromosome"/>
</dbReference>
<dbReference type="EC" id="4.2.2.n1" evidence="2"/>
<dbReference type="CDD" id="cd14668">
    <property type="entry name" value="mlta_B"/>
    <property type="match status" value="1"/>
</dbReference>
<feature type="compositionally biased region" description="Low complexity" evidence="6">
    <location>
        <begin position="15"/>
        <end position="26"/>
    </location>
</feature>
<feature type="domain" description="Lytic transglycosylase MltA" evidence="7">
    <location>
        <begin position="162"/>
        <end position="301"/>
    </location>
</feature>
<dbReference type="Proteomes" id="UP000185657">
    <property type="component" value="Unassembled WGS sequence"/>
</dbReference>
<dbReference type="STRING" id="1763535.LPB072_22375"/>
<protein>
    <recommendedName>
        <fullName evidence="2">peptidoglycan lytic exotransglycosylase</fullName>
        <ecNumber evidence="2">4.2.2.n1</ecNumber>
    </recommendedName>
    <alternativeName>
        <fullName evidence="5">Murein hydrolase A</fullName>
    </alternativeName>
</protein>
<feature type="region of interest" description="Disordered" evidence="6">
    <location>
        <begin position="50"/>
        <end position="74"/>
    </location>
</feature>
<dbReference type="CDD" id="cd14485">
    <property type="entry name" value="mltA_like_LT_A"/>
    <property type="match status" value="1"/>
</dbReference>
<dbReference type="GO" id="GO:0009254">
    <property type="term" value="P:peptidoglycan turnover"/>
    <property type="evidence" value="ECO:0007669"/>
    <property type="project" value="InterPro"/>
</dbReference>
<evidence type="ECO:0000256" key="5">
    <source>
        <dbReference type="ARBA" id="ARBA00030918"/>
    </source>
</evidence>
<dbReference type="GO" id="GO:0004553">
    <property type="term" value="F:hydrolase activity, hydrolyzing O-glycosyl compounds"/>
    <property type="evidence" value="ECO:0007669"/>
    <property type="project" value="InterPro"/>
</dbReference>
<dbReference type="KEGG" id="hyl:LPB072_22375"/>
<proteinExistence type="predicted"/>
<dbReference type="EMBL" id="CP017476">
    <property type="protein sequence ID" value="AOW15930.1"/>
    <property type="molecule type" value="Genomic_DNA"/>
</dbReference>
<feature type="region of interest" description="Disordered" evidence="6">
    <location>
        <begin position="1"/>
        <end position="26"/>
    </location>
</feature>
<dbReference type="InterPro" id="IPR026044">
    <property type="entry name" value="MltA"/>
</dbReference>
<dbReference type="Pfam" id="PF03562">
    <property type="entry name" value="MltA"/>
    <property type="match status" value="1"/>
</dbReference>
<dbReference type="GO" id="GO:0008933">
    <property type="term" value="F:peptidoglycan lytic transglycosylase activity"/>
    <property type="evidence" value="ECO:0007669"/>
    <property type="project" value="TreeGrafter"/>
</dbReference>
<accession>A0A167GGE5</accession>
<dbReference type="InterPro" id="IPR036908">
    <property type="entry name" value="RlpA-like_sf"/>
</dbReference>
<evidence type="ECO:0000256" key="6">
    <source>
        <dbReference type="SAM" id="MobiDB-lite"/>
    </source>
</evidence>
<dbReference type="InterPro" id="IPR005300">
    <property type="entry name" value="MltA_B"/>
</dbReference>